<evidence type="ECO:0000256" key="2">
    <source>
        <dbReference type="ARBA" id="ARBA00022980"/>
    </source>
</evidence>
<dbReference type="NCBIfam" id="TIGR00012">
    <property type="entry name" value="L29"/>
    <property type="match status" value="1"/>
</dbReference>
<protein>
    <recommendedName>
        <fullName evidence="4 5">Large ribosomal subunit protein uL29</fullName>
    </recommendedName>
</protein>
<dbReference type="EMBL" id="CP006771">
    <property type="protein sequence ID" value="AGX89084.1"/>
    <property type="molecule type" value="Genomic_DNA"/>
</dbReference>
<dbReference type="SUPFAM" id="SSF46561">
    <property type="entry name" value="Ribosomal protein L29 (L29p)"/>
    <property type="match status" value="1"/>
</dbReference>
<reference evidence="6 7" key="1">
    <citation type="journal article" date="2013" name="Genome Announc.">
        <title>Genome Sequence of Mycoplasma parvum (Formerly Eperythrozoon parvum), a Diminutive Hemoplasma of the Pig.</title>
        <authorList>
            <person name="do Nascimento N.C."/>
            <person name="Dos Santos A.P."/>
            <person name="Chu Y."/>
            <person name="Guimaraes A.M."/>
            <person name="Pagliaro A."/>
            <person name="Messick J.B."/>
        </authorList>
    </citation>
    <scope>NUCLEOTIDE SEQUENCE [LARGE SCALE GENOMIC DNA]</scope>
    <source>
        <strain evidence="6 7">Indiana</strain>
    </source>
</reference>
<dbReference type="GO" id="GO:0022625">
    <property type="term" value="C:cytosolic large ribosomal subunit"/>
    <property type="evidence" value="ECO:0007669"/>
    <property type="project" value="TreeGrafter"/>
</dbReference>
<dbReference type="Proteomes" id="UP000017119">
    <property type="component" value="Chromosome"/>
</dbReference>
<dbReference type="PANTHER" id="PTHR10916">
    <property type="entry name" value="60S RIBOSOMAL PROTEIN L35/50S RIBOSOMAL PROTEIN L29"/>
    <property type="match status" value="1"/>
</dbReference>
<dbReference type="GO" id="GO:0003735">
    <property type="term" value="F:structural constituent of ribosome"/>
    <property type="evidence" value="ECO:0007669"/>
    <property type="project" value="InterPro"/>
</dbReference>
<dbReference type="HOGENOM" id="CLU_158491_2_0_14"/>
<dbReference type="InterPro" id="IPR001854">
    <property type="entry name" value="Ribosomal_uL29"/>
</dbReference>
<evidence type="ECO:0000256" key="3">
    <source>
        <dbReference type="ARBA" id="ARBA00023274"/>
    </source>
</evidence>
<dbReference type="Pfam" id="PF00831">
    <property type="entry name" value="Ribosomal_L29"/>
    <property type="match status" value="1"/>
</dbReference>
<evidence type="ECO:0000256" key="5">
    <source>
        <dbReference type="HAMAP-Rule" id="MF_00374"/>
    </source>
</evidence>
<evidence type="ECO:0000313" key="6">
    <source>
        <dbReference type="EMBL" id="AGX89084.1"/>
    </source>
</evidence>
<name>U5NFY4_9MOLU</name>
<sequence length="89" mass="10541">MLKELRESDTETLKSMLFKLKVKLLEYRFQLGQGSLKNVSLIKATRRTIAQLLTILHERKERFSNQDLARFMKEAEEEKLAQEKKTKSK</sequence>
<dbReference type="InterPro" id="IPR050063">
    <property type="entry name" value="Ribosomal_protein_uL29"/>
</dbReference>
<dbReference type="InterPro" id="IPR036049">
    <property type="entry name" value="Ribosomal_uL29_sf"/>
</dbReference>
<evidence type="ECO:0000256" key="1">
    <source>
        <dbReference type="ARBA" id="ARBA00009254"/>
    </source>
</evidence>
<comment type="similarity">
    <text evidence="1 5">Belongs to the universal ribosomal protein uL29 family.</text>
</comment>
<accession>U5NFY4</accession>
<dbReference type="AlphaFoldDB" id="U5NFY4"/>
<dbReference type="Gene3D" id="1.10.287.310">
    <property type="match status" value="1"/>
</dbReference>
<dbReference type="GO" id="GO:0006412">
    <property type="term" value="P:translation"/>
    <property type="evidence" value="ECO:0007669"/>
    <property type="project" value="UniProtKB-UniRule"/>
</dbReference>
<dbReference type="PANTHER" id="PTHR10916:SF0">
    <property type="entry name" value="LARGE RIBOSOMAL SUBUNIT PROTEIN UL29C"/>
    <property type="match status" value="1"/>
</dbReference>
<organism evidence="6 7">
    <name type="scientific">Mycoplasma parvum str. Indiana</name>
    <dbReference type="NCBI Taxonomy" id="1403316"/>
    <lineage>
        <taxon>Bacteria</taxon>
        <taxon>Bacillati</taxon>
        <taxon>Mycoplasmatota</taxon>
        <taxon>Mollicutes</taxon>
        <taxon>Mycoplasmataceae</taxon>
        <taxon>Mycoplasma</taxon>
    </lineage>
</organism>
<keyword evidence="2 5" id="KW-0689">Ribosomal protein</keyword>
<dbReference type="STRING" id="1403316.PRV_01680"/>
<proteinExistence type="inferred from homology"/>
<dbReference type="RefSeq" id="WP_022769726.1">
    <property type="nucleotide sequence ID" value="NC_022575.1"/>
</dbReference>
<gene>
    <name evidence="5" type="primary">rpmC</name>
    <name evidence="6" type="ORF">PRV_01680</name>
</gene>
<dbReference type="HAMAP" id="MF_00374">
    <property type="entry name" value="Ribosomal_uL29"/>
    <property type="match status" value="1"/>
</dbReference>
<dbReference type="CDD" id="cd00427">
    <property type="entry name" value="Ribosomal_L29_HIP"/>
    <property type="match status" value="1"/>
</dbReference>
<dbReference type="KEGG" id="mpv:PRV_01680"/>
<evidence type="ECO:0000256" key="4">
    <source>
        <dbReference type="ARBA" id="ARBA00035204"/>
    </source>
</evidence>
<dbReference type="PATRIC" id="fig|1403316.3.peg.305"/>
<keyword evidence="3 5" id="KW-0687">Ribonucleoprotein</keyword>
<evidence type="ECO:0000313" key="7">
    <source>
        <dbReference type="Proteomes" id="UP000017119"/>
    </source>
</evidence>
<dbReference type="OrthoDB" id="9815192at2"/>
<keyword evidence="7" id="KW-1185">Reference proteome</keyword>